<reference evidence="3 4" key="1">
    <citation type="submission" date="2019-02" db="EMBL/GenBank/DDBJ databases">
        <title>Deep-cultivation of Planctomycetes and their phenomic and genomic characterization uncovers novel biology.</title>
        <authorList>
            <person name="Wiegand S."/>
            <person name="Jogler M."/>
            <person name="Boedeker C."/>
            <person name="Pinto D."/>
            <person name="Vollmers J."/>
            <person name="Rivas-Marin E."/>
            <person name="Kohn T."/>
            <person name="Peeters S.H."/>
            <person name="Heuer A."/>
            <person name="Rast P."/>
            <person name="Oberbeckmann S."/>
            <person name="Bunk B."/>
            <person name="Jeske O."/>
            <person name="Meyerdierks A."/>
            <person name="Storesund J.E."/>
            <person name="Kallscheuer N."/>
            <person name="Luecker S."/>
            <person name="Lage O.M."/>
            <person name="Pohl T."/>
            <person name="Merkel B.J."/>
            <person name="Hornburger P."/>
            <person name="Mueller R.-W."/>
            <person name="Bruemmer F."/>
            <person name="Labrenz M."/>
            <person name="Spormann A.M."/>
            <person name="Op Den Camp H."/>
            <person name="Overmann J."/>
            <person name="Amann R."/>
            <person name="Jetten M.S.M."/>
            <person name="Mascher T."/>
            <person name="Medema M.H."/>
            <person name="Devos D.P."/>
            <person name="Kaster A.-K."/>
            <person name="Ovreas L."/>
            <person name="Rohde M."/>
            <person name="Galperin M.Y."/>
            <person name="Jogler C."/>
        </authorList>
    </citation>
    <scope>NUCLEOTIDE SEQUENCE [LARGE SCALE GENOMIC DNA]</scope>
    <source>
        <strain evidence="3 4">CA13</strain>
    </source>
</reference>
<feature type="region of interest" description="Disordered" evidence="1">
    <location>
        <begin position="124"/>
        <end position="146"/>
    </location>
</feature>
<dbReference type="AlphaFoldDB" id="A0A5C5Z480"/>
<evidence type="ECO:0000313" key="4">
    <source>
        <dbReference type="Proteomes" id="UP000315010"/>
    </source>
</evidence>
<dbReference type="GO" id="GO:0016226">
    <property type="term" value="P:iron-sulfur cluster assembly"/>
    <property type="evidence" value="ECO:0007669"/>
    <property type="project" value="InterPro"/>
</dbReference>
<dbReference type="InterPro" id="IPR002871">
    <property type="entry name" value="NIF_FeS_clus_asmbl_NifU_N"/>
</dbReference>
<dbReference type="GO" id="GO:0051536">
    <property type="term" value="F:iron-sulfur cluster binding"/>
    <property type="evidence" value="ECO:0007669"/>
    <property type="project" value="InterPro"/>
</dbReference>
<dbReference type="PANTHER" id="PTHR10093">
    <property type="entry name" value="IRON-SULFUR CLUSTER ASSEMBLY ENZYME NIFU HOMOLOG"/>
    <property type="match status" value="1"/>
</dbReference>
<proteinExistence type="predicted"/>
<dbReference type="Proteomes" id="UP000315010">
    <property type="component" value="Unassembled WGS sequence"/>
</dbReference>
<feature type="domain" description="NIF system FeS cluster assembly NifU N-terminal" evidence="2">
    <location>
        <begin position="9"/>
        <end position="124"/>
    </location>
</feature>
<dbReference type="OrthoDB" id="9804157at2"/>
<dbReference type="GO" id="GO:0005506">
    <property type="term" value="F:iron ion binding"/>
    <property type="evidence" value="ECO:0007669"/>
    <property type="project" value="InterPro"/>
</dbReference>
<evidence type="ECO:0000256" key="1">
    <source>
        <dbReference type="SAM" id="MobiDB-lite"/>
    </source>
</evidence>
<evidence type="ECO:0000313" key="3">
    <source>
        <dbReference type="EMBL" id="TWT82104.1"/>
    </source>
</evidence>
<evidence type="ECO:0000259" key="2">
    <source>
        <dbReference type="Pfam" id="PF01592"/>
    </source>
</evidence>
<comment type="caution">
    <text evidence="3">The sequence shown here is derived from an EMBL/GenBank/DDBJ whole genome shotgun (WGS) entry which is preliminary data.</text>
</comment>
<keyword evidence="4" id="KW-1185">Reference proteome</keyword>
<sequence>MSPSEHDIYEEHVLDHYEDPYHRGALDHPTHCDEGNNPLCGDVVHIDLRLTPDGKIEQAWFDGDGCVISQASASMLVEKMEGKTLDEVKAFSADEMLELFGPKLTPNRQKCCLLSWRVLQSAVHSPVEHGDDDGPQFGGPSLSEES</sequence>
<accession>A0A5C5Z480</accession>
<dbReference type="Pfam" id="PF01592">
    <property type="entry name" value="NifU_N"/>
    <property type="match status" value="1"/>
</dbReference>
<dbReference type="RefSeq" id="WP_146398390.1">
    <property type="nucleotide sequence ID" value="NZ_SJPJ01000001.1"/>
</dbReference>
<dbReference type="CDD" id="cd06664">
    <property type="entry name" value="IscU_like"/>
    <property type="match status" value="1"/>
</dbReference>
<gene>
    <name evidence="3" type="primary">nifU</name>
    <name evidence="3" type="ORF">CA13_35650</name>
</gene>
<dbReference type="SUPFAM" id="SSF82649">
    <property type="entry name" value="SufE/NifU"/>
    <property type="match status" value="1"/>
</dbReference>
<name>A0A5C5Z480_9BACT</name>
<protein>
    <submittedName>
        <fullName evidence="3">NifU-like protein</fullName>
    </submittedName>
</protein>
<dbReference type="Gene3D" id="3.90.1010.10">
    <property type="match status" value="1"/>
</dbReference>
<organism evidence="3 4">
    <name type="scientific">Novipirellula herctigrandis</name>
    <dbReference type="NCBI Taxonomy" id="2527986"/>
    <lineage>
        <taxon>Bacteria</taxon>
        <taxon>Pseudomonadati</taxon>
        <taxon>Planctomycetota</taxon>
        <taxon>Planctomycetia</taxon>
        <taxon>Pirellulales</taxon>
        <taxon>Pirellulaceae</taxon>
        <taxon>Novipirellula</taxon>
    </lineage>
</organism>
<dbReference type="EMBL" id="SJPJ01000001">
    <property type="protein sequence ID" value="TWT82104.1"/>
    <property type="molecule type" value="Genomic_DNA"/>
</dbReference>